<accession>A0A163KKT0</accession>
<dbReference type="EMBL" id="LWMH01000001">
    <property type="protein sequence ID" value="KZS47316.1"/>
    <property type="molecule type" value="Genomic_DNA"/>
</dbReference>
<dbReference type="UniPathway" id="UPA00060"/>
<dbReference type="GO" id="GO:0050660">
    <property type="term" value="F:flavin adenine dinucleotide binding"/>
    <property type="evidence" value="ECO:0007669"/>
    <property type="project" value="InterPro"/>
</dbReference>
<dbReference type="GO" id="GO:0005737">
    <property type="term" value="C:cytoplasm"/>
    <property type="evidence" value="ECO:0007669"/>
    <property type="project" value="TreeGrafter"/>
</dbReference>
<keyword evidence="8" id="KW-1185">Reference proteome</keyword>
<evidence type="ECO:0000256" key="3">
    <source>
        <dbReference type="ARBA" id="ARBA00023002"/>
    </source>
</evidence>
<sequence length="375" mass="41414">MSQNIIIIGGGIIGLSCAYELRMRGFNVTVLEARRCGGQASGAAAGMLAPFSENTEGPDAFFRLCQFSLLLYPEWQEQIRSISGVHFEYANTGSLHIAYHAADLLSLEGRRLWQRQYGSSGEIVSGAELFRMEPALSRDVLAALYTPEESHIYAPDFIRALEQACRISGVLIKEELGSVRLVEWDRHIAVSAADSTVFYGDRLVASTGAWAQELSEQLGLPIPVYPIRGQICAYRTETQPPVKHMVFFNQGYLVAKANGTMVCGASEDVAGYDTSVTERGIERLRNWNNKVFPFLEGQLPFHSWAGLRPATQDGYPLIGPVEGAERVLMAAGHYRNGILLSPVTAKLIADFIENRCVPSEVREMFSPSRFANAWI</sequence>
<evidence type="ECO:0000259" key="6">
    <source>
        <dbReference type="Pfam" id="PF01266"/>
    </source>
</evidence>
<proteinExistence type="predicted"/>
<evidence type="ECO:0000256" key="4">
    <source>
        <dbReference type="ARBA" id="ARBA00049872"/>
    </source>
</evidence>
<keyword evidence="2" id="KW-0784">Thiamine biosynthesis</keyword>
<comment type="catalytic activity">
    <reaction evidence="4">
        <text>glycine + O2 + H2O = glyoxylate + H2O2 + NH4(+)</text>
        <dbReference type="Rhea" id="RHEA:11532"/>
        <dbReference type="ChEBI" id="CHEBI:15377"/>
        <dbReference type="ChEBI" id="CHEBI:15379"/>
        <dbReference type="ChEBI" id="CHEBI:16240"/>
        <dbReference type="ChEBI" id="CHEBI:28938"/>
        <dbReference type="ChEBI" id="CHEBI:36655"/>
        <dbReference type="ChEBI" id="CHEBI:57305"/>
        <dbReference type="EC" id="1.4.3.19"/>
    </reaction>
</comment>
<dbReference type="Proteomes" id="UP000076796">
    <property type="component" value="Unassembled WGS sequence"/>
</dbReference>
<dbReference type="PANTHER" id="PTHR13847">
    <property type="entry name" value="SARCOSINE DEHYDROGENASE-RELATED"/>
    <property type="match status" value="1"/>
</dbReference>
<dbReference type="InterPro" id="IPR006076">
    <property type="entry name" value="FAD-dep_OxRdtase"/>
</dbReference>
<dbReference type="OrthoDB" id="9794226at2"/>
<comment type="pathway">
    <text evidence="1">Cofactor biosynthesis; thiamine diphosphate biosynthesis.</text>
</comment>
<keyword evidence="3" id="KW-0560">Oxidoreductase</keyword>
<dbReference type="GO" id="GO:0043799">
    <property type="term" value="F:glycine oxidase activity"/>
    <property type="evidence" value="ECO:0007669"/>
    <property type="project" value="UniProtKB-EC"/>
</dbReference>
<dbReference type="AlphaFoldDB" id="A0A163KKT0"/>
<feature type="domain" description="FAD dependent oxidoreductase" evidence="6">
    <location>
        <begin position="5"/>
        <end position="350"/>
    </location>
</feature>
<dbReference type="GO" id="GO:0009229">
    <property type="term" value="P:thiamine diphosphate biosynthetic process"/>
    <property type="evidence" value="ECO:0007669"/>
    <property type="project" value="UniProtKB-UniPathway"/>
</dbReference>
<evidence type="ECO:0000313" key="8">
    <source>
        <dbReference type="Proteomes" id="UP000076796"/>
    </source>
</evidence>
<dbReference type="Gene3D" id="3.50.50.60">
    <property type="entry name" value="FAD/NAD(P)-binding domain"/>
    <property type="match status" value="1"/>
</dbReference>
<dbReference type="GO" id="GO:0009228">
    <property type="term" value="P:thiamine biosynthetic process"/>
    <property type="evidence" value="ECO:0007669"/>
    <property type="project" value="UniProtKB-KW"/>
</dbReference>
<dbReference type="EC" id="1.4.3.19" evidence="5"/>
<evidence type="ECO:0000256" key="2">
    <source>
        <dbReference type="ARBA" id="ARBA00022977"/>
    </source>
</evidence>
<dbReference type="SUPFAM" id="SSF54373">
    <property type="entry name" value="FAD-linked reductases, C-terminal domain"/>
    <property type="match status" value="1"/>
</dbReference>
<dbReference type="STRING" id="59843.A3958_15350"/>
<protein>
    <recommendedName>
        <fullName evidence="5">glycine oxidase</fullName>
        <ecNumber evidence="5">1.4.3.19</ecNumber>
    </recommendedName>
</protein>
<dbReference type="SUPFAM" id="SSF51905">
    <property type="entry name" value="FAD/NAD(P)-binding domain"/>
    <property type="match status" value="1"/>
</dbReference>
<dbReference type="RefSeq" id="WP_063478800.1">
    <property type="nucleotide sequence ID" value="NZ_CP147845.1"/>
</dbReference>
<gene>
    <name evidence="7" type="ORF">AWU65_15970</name>
</gene>
<dbReference type="PANTHER" id="PTHR13847:SF289">
    <property type="entry name" value="GLYCINE OXIDASE"/>
    <property type="match status" value="1"/>
</dbReference>
<evidence type="ECO:0000256" key="1">
    <source>
        <dbReference type="ARBA" id="ARBA00004948"/>
    </source>
</evidence>
<evidence type="ECO:0000313" key="7">
    <source>
        <dbReference type="EMBL" id="KZS47316.1"/>
    </source>
</evidence>
<dbReference type="GeneID" id="97557278"/>
<comment type="caution">
    <text evidence="7">The sequence shown here is derived from an EMBL/GenBank/DDBJ whole genome shotgun (WGS) entry which is preliminary data.</text>
</comment>
<reference evidence="7" key="1">
    <citation type="journal article" date="2016" name="Genome Announc.">
        <title>Draft genomes of two strains of Paenibacillus glucanolyticus with capability to degrade lignocellulose.</title>
        <authorList>
            <person name="Mathews S.L."/>
            <person name="Pawlak J."/>
            <person name="Grunden A.M."/>
        </authorList>
    </citation>
    <scope>NUCLEOTIDE SEQUENCE [LARGE SCALE GENOMIC DNA]</scope>
    <source>
        <strain evidence="7">SLM1</strain>
    </source>
</reference>
<dbReference type="NCBIfam" id="TIGR02352">
    <property type="entry name" value="thiamin_ThiO"/>
    <property type="match status" value="1"/>
</dbReference>
<dbReference type="InterPro" id="IPR036188">
    <property type="entry name" value="FAD/NAD-bd_sf"/>
</dbReference>
<dbReference type="Gene3D" id="3.30.9.10">
    <property type="entry name" value="D-Amino Acid Oxidase, subunit A, domain 2"/>
    <property type="match status" value="1"/>
</dbReference>
<evidence type="ECO:0000256" key="5">
    <source>
        <dbReference type="ARBA" id="ARBA00050018"/>
    </source>
</evidence>
<dbReference type="InterPro" id="IPR012727">
    <property type="entry name" value="Gly_oxidase_ThiO"/>
</dbReference>
<organism evidence="7 8">
    <name type="scientific">Paenibacillus glucanolyticus</name>
    <dbReference type="NCBI Taxonomy" id="59843"/>
    <lineage>
        <taxon>Bacteria</taxon>
        <taxon>Bacillati</taxon>
        <taxon>Bacillota</taxon>
        <taxon>Bacilli</taxon>
        <taxon>Bacillales</taxon>
        <taxon>Paenibacillaceae</taxon>
        <taxon>Paenibacillus</taxon>
    </lineage>
</organism>
<name>A0A163KKT0_9BACL</name>
<dbReference type="Pfam" id="PF01266">
    <property type="entry name" value="DAO"/>
    <property type="match status" value="1"/>
</dbReference>